<organism evidence="2 3">
    <name type="scientific">Caligus rogercresseyi</name>
    <name type="common">Sea louse</name>
    <dbReference type="NCBI Taxonomy" id="217165"/>
    <lineage>
        <taxon>Eukaryota</taxon>
        <taxon>Metazoa</taxon>
        <taxon>Ecdysozoa</taxon>
        <taxon>Arthropoda</taxon>
        <taxon>Crustacea</taxon>
        <taxon>Multicrustacea</taxon>
        <taxon>Hexanauplia</taxon>
        <taxon>Copepoda</taxon>
        <taxon>Siphonostomatoida</taxon>
        <taxon>Caligidae</taxon>
        <taxon>Caligus</taxon>
    </lineage>
</organism>
<evidence type="ECO:0000313" key="2">
    <source>
        <dbReference type="EMBL" id="QQP41637.1"/>
    </source>
</evidence>
<dbReference type="CDD" id="cd09276">
    <property type="entry name" value="Rnase_HI_RT_non_LTR"/>
    <property type="match status" value="1"/>
</dbReference>
<gene>
    <name evidence="2" type="ORF">FKW44_016071</name>
</gene>
<feature type="domain" description="RNase H type-1" evidence="1">
    <location>
        <begin position="1"/>
        <end position="94"/>
    </location>
</feature>
<dbReference type="SUPFAM" id="SSF53098">
    <property type="entry name" value="Ribonuclease H-like"/>
    <property type="match status" value="1"/>
</dbReference>
<dbReference type="InterPro" id="IPR012337">
    <property type="entry name" value="RNaseH-like_sf"/>
</dbReference>
<dbReference type="Gene3D" id="3.30.420.10">
    <property type="entry name" value="Ribonuclease H-like superfamily/Ribonuclease H"/>
    <property type="match status" value="1"/>
</dbReference>
<sequence>MASVFQAEVTAITQSVIALLNQDKPSKNVIIRSDSQSAIAAILNPFTKSETVKKCKETLNIGKCDINIKLDWCRGHSNITGNEYADYLAKKGIESESRLSVGAPPSYIKK</sequence>
<name>A0A7T8K051_CALRO</name>
<feature type="non-terminal residue" evidence="2">
    <location>
        <position position="110"/>
    </location>
</feature>
<proteinExistence type="predicted"/>
<dbReference type="EMBL" id="CP045900">
    <property type="protein sequence ID" value="QQP41637.1"/>
    <property type="molecule type" value="Genomic_DNA"/>
</dbReference>
<evidence type="ECO:0000259" key="1">
    <source>
        <dbReference type="PROSITE" id="PS50879"/>
    </source>
</evidence>
<reference evidence="3" key="1">
    <citation type="submission" date="2021-01" db="EMBL/GenBank/DDBJ databases">
        <title>Caligus Genome Assembly.</title>
        <authorList>
            <person name="Gallardo-Escarate C."/>
        </authorList>
    </citation>
    <scope>NUCLEOTIDE SEQUENCE [LARGE SCALE GENOMIC DNA]</scope>
</reference>
<dbReference type="OrthoDB" id="3265515at2759"/>
<dbReference type="GO" id="GO:0004523">
    <property type="term" value="F:RNA-DNA hybrid ribonuclease activity"/>
    <property type="evidence" value="ECO:0007669"/>
    <property type="project" value="InterPro"/>
</dbReference>
<protein>
    <submittedName>
        <fullName evidence="2">LOC101744750</fullName>
    </submittedName>
</protein>
<dbReference type="InterPro" id="IPR036397">
    <property type="entry name" value="RNaseH_sf"/>
</dbReference>
<dbReference type="Proteomes" id="UP000595437">
    <property type="component" value="Chromosome 11"/>
</dbReference>
<evidence type="ECO:0000313" key="3">
    <source>
        <dbReference type="Proteomes" id="UP000595437"/>
    </source>
</evidence>
<dbReference type="InterPro" id="IPR002156">
    <property type="entry name" value="RNaseH_domain"/>
</dbReference>
<dbReference type="PROSITE" id="PS50879">
    <property type="entry name" value="RNASE_H_1"/>
    <property type="match status" value="1"/>
</dbReference>
<dbReference type="AlphaFoldDB" id="A0A7T8K051"/>
<dbReference type="GO" id="GO:0003676">
    <property type="term" value="F:nucleic acid binding"/>
    <property type="evidence" value="ECO:0007669"/>
    <property type="project" value="InterPro"/>
</dbReference>
<accession>A0A7T8K051</accession>
<dbReference type="Pfam" id="PF00075">
    <property type="entry name" value="RNase_H"/>
    <property type="match status" value="1"/>
</dbReference>
<keyword evidence="3" id="KW-1185">Reference proteome</keyword>